<proteinExistence type="predicted"/>
<dbReference type="Proteomes" id="UP001352852">
    <property type="component" value="Unassembled WGS sequence"/>
</dbReference>
<keyword evidence="2" id="KW-1185">Reference proteome</keyword>
<sequence>MSVCKSLENSIPAKFALFFQTEGTLTSAGNTLTTDENTTKPHLKYKHIFIYESRNEGMVKEFDVSMFKFIPDHEVGVFVCINQLIKSINHLYFYIQRYFTQTLSALV</sequence>
<evidence type="ECO:0000313" key="2">
    <source>
        <dbReference type="Proteomes" id="UP001352852"/>
    </source>
</evidence>
<comment type="caution">
    <text evidence="1">The sequence shown here is derived from an EMBL/GenBank/DDBJ whole genome shotgun (WGS) entry which is preliminary data.</text>
</comment>
<reference evidence="1 2" key="1">
    <citation type="submission" date="2021-06" db="EMBL/GenBank/DDBJ databases">
        <authorList>
            <person name="Palmer J.M."/>
        </authorList>
    </citation>
    <scope>NUCLEOTIDE SEQUENCE [LARGE SCALE GENOMIC DNA]</scope>
    <source>
        <strain evidence="1 2">CL_MEX2019</strain>
        <tissue evidence="1">Muscle</tissue>
    </source>
</reference>
<dbReference type="EMBL" id="JAHUTJ010026670">
    <property type="protein sequence ID" value="MED6274923.1"/>
    <property type="molecule type" value="Genomic_DNA"/>
</dbReference>
<evidence type="ECO:0008006" key="3">
    <source>
        <dbReference type="Google" id="ProtNLM"/>
    </source>
</evidence>
<evidence type="ECO:0000313" key="1">
    <source>
        <dbReference type="EMBL" id="MED6274923.1"/>
    </source>
</evidence>
<protein>
    <recommendedName>
        <fullName evidence="3">CCZ1/INTU/HSP4 first Longin domain-containing protein</fullName>
    </recommendedName>
</protein>
<organism evidence="1 2">
    <name type="scientific">Characodon lateralis</name>
    <dbReference type="NCBI Taxonomy" id="208331"/>
    <lineage>
        <taxon>Eukaryota</taxon>
        <taxon>Metazoa</taxon>
        <taxon>Chordata</taxon>
        <taxon>Craniata</taxon>
        <taxon>Vertebrata</taxon>
        <taxon>Euteleostomi</taxon>
        <taxon>Actinopterygii</taxon>
        <taxon>Neopterygii</taxon>
        <taxon>Teleostei</taxon>
        <taxon>Neoteleostei</taxon>
        <taxon>Acanthomorphata</taxon>
        <taxon>Ovalentaria</taxon>
        <taxon>Atherinomorphae</taxon>
        <taxon>Cyprinodontiformes</taxon>
        <taxon>Goodeidae</taxon>
        <taxon>Characodon</taxon>
    </lineage>
</organism>
<name>A0ABU7DIL1_9TELE</name>
<gene>
    <name evidence="1" type="ORF">CHARACLAT_021336</name>
</gene>
<accession>A0ABU7DIL1</accession>